<proteinExistence type="predicted"/>
<feature type="transmembrane region" description="Helical" evidence="6">
    <location>
        <begin position="129"/>
        <end position="147"/>
    </location>
</feature>
<feature type="transmembrane region" description="Helical" evidence="6">
    <location>
        <begin position="102"/>
        <end position="122"/>
    </location>
</feature>
<keyword evidence="3 6" id="KW-1133">Transmembrane helix</keyword>
<feature type="transmembrane region" description="Helical" evidence="6">
    <location>
        <begin position="275"/>
        <end position="293"/>
    </location>
</feature>
<dbReference type="GO" id="GO:0022857">
    <property type="term" value="F:transmembrane transporter activity"/>
    <property type="evidence" value="ECO:0007669"/>
    <property type="project" value="InterPro"/>
</dbReference>
<sequence>MEYLQQRNTLVQVACSEWDYDPELATNTLVSRWNLVCSRRPLVALADAVYSAGALAAMGIASYFVESVGRKPIIITGVIVLLLSTLGITFADTYIMYVTTRFLNSGGTTAVFVISQALLFEVSTDRRRARTMVIAFAFGDIAAELWFDFSYRLRLRWQHLQAIMLSPTLLMMSAFLVVYESPRWLLYKRHIQEAEAVLLAAARKNGFSPSEAPIMTEKLQEEVANSNLVRVKDPDQPSFNDIRRCTVVMTVTYFSATFAFYGMLQSLVARHQAQVRLSASAASAVWFILLVFVIDRLPRLPLTTVLFAMLGSLSALMSVATEATDVHAVLFIVAKGCSQVTLLMNIILILELFPTPLRCQALCLTFACGRVAAVLASLLQVVRYAGRDDFVLGLMALLAFVSMLVLRCIPGPGKSPSSSDMGHTLDNQKPSSATSLNLEAMKETLEPVVYGKEAQEEAQ</sequence>
<dbReference type="PANTHER" id="PTHR24064">
    <property type="entry name" value="SOLUTE CARRIER FAMILY 22 MEMBER"/>
    <property type="match status" value="1"/>
</dbReference>
<dbReference type="SUPFAM" id="SSF103473">
    <property type="entry name" value="MFS general substrate transporter"/>
    <property type="match status" value="1"/>
</dbReference>
<dbReference type="PROSITE" id="PS50850">
    <property type="entry name" value="MFS"/>
    <property type="match status" value="1"/>
</dbReference>
<reference evidence="8 9" key="1">
    <citation type="journal article" date="2020" name="Cell">
        <title>Large-Scale Comparative Analyses of Tick Genomes Elucidate Their Genetic Diversity and Vector Capacities.</title>
        <authorList>
            <consortium name="Tick Genome and Microbiome Consortium (TIGMIC)"/>
            <person name="Jia N."/>
            <person name="Wang J."/>
            <person name="Shi W."/>
            <person name="Du L."/>
            <person name="Sun Y."/>
            <person name="Zhan W."/>
            <person name="Jiang J.F."/>
            <person name="Wang Q."/>
            <person name="Zhang B."/>
            <person name="Ji P."/>
            <person name="Bell-Sakyi L."/>
            <person name="Cui X.M."/>
            <person name="Yuan T.T."/>
            <person name="Jiang B.G."/>
            <person name="Yang W.F."/>
            <person name="Lam T.T."/>
            <person name="Chang Q.C."/>
            <person name="Ding S.J."/>
            <person name="Wang X.J."/>
            <person name="Zhu J.G."/>
            <person name="Ruan X.D."/>
            <person name="Zhao L."/>
            <person name="Wei J.T."/>
            <person name="Ye R.Z."/>
            <person name="Que T.C."/>
            <person name="Du C.H."/>
            <person name="Zhou Y.H."/>
            <person name="Cheng J.X."/>
            <person name="Dai P.F."/>
            <person name="Guo W.B."/>
            <person name="Han X.H."/>
            <person name="Huang E.J."/>
            <person name="Li L.F."/>
            <person name="Wei W."/>
            <person name="Gao Y.C."/>
            <person name="Liu J.Z."/>
            <person name="Shao H.Z."/>
            <person name="Wang X."/>
            <person name="Wang C.C."/>
            <person name="Yang T.C."/>
            <person name="Huo Q.B."/>
            <person name="Li W."/>
            <person name="Chen H.Y."/>
            <person name="Chen S.E."/>
            <person name="Zhou L.G."/>
            <person name="Ni X.B."/>
            <person name="Tian J.H."/>
            <person name="Sheng Y."/>
            <person name="Liu T."/>
            <person name="Pan Y.S."/>
            <person name="Xia L.Y."/>
            <person name="Li J."/>
            <person name="Zhao F."/>
            <person name="Cao W.C."/>
        </authorList>
    </citation>
    <scope>NUCLEOTIDE SEQUENCE [LARGE SCALE GENOMIC DNA]</scope>
    <source>
        <strain evidence="8">HaeL-2018</strain>
    </source>
</reference>
<evidence type="ECO:0000256" key="3">
    <source>
        <dbReference type="ARBA" id="ARBA00022989"/>
    </source>
</evidence>
<feature type="region of interest" description="Disordered" evidence="5">
    <location>
        <begin position="413"/>
        <end position="433"/>
    </location>
</feature>
<dbReference type="PROSITE" id="PS00216">
    <property type="entry name" value="SUGAR_TRANSPORT_1"/>
    <property type="match status" value="1"/>
</dbReference>
<feature type="transmembrane region" description="Helical" evidence="6">
    <location>
        <begin position="390"/>
        <end position="409"/>
    </location>
</feature>
<evidence type="ECO:0000256" key="2">
    <source>
        <dbReference type="ARBA" id="ARBA00022692"/>
    </source>
</evidence>
<feature type="transmembrane region" description="Helical" evidence="6">
    <location>
        <begin position="159"/>
        <end position="179"/>
    </location>
</feature>
<dbReference type="EMBL" id="JABSTR010000006">
    <property type="protein sequence ID" value="KAH9373885.1"/>
    <property type="molecule type" value="Genomic_DNA"/>
</dbReference>
<dbReference type="InterPro" id="IPR005829">
    <property type="entry name" value="Sugar_transporter_CS"/>
</dbReference>
<comment type="subcellular location">
    <subcellularLocation>
        <location evidence="1">Membrane</location>
        <topology evidence="1">Multi-pass membrane protein</topology>
    </subcellularLocation>
</comment>
<dbReference type="VEuPathDB" id="VectorBase:HLOH_055006"/>
<dbReference type="Gene3D" id="1.20.1250.20">
    <property type="entry name" value="MFS general substrate transporter like domains"/>
    <property type="match status" value="1"/>
</dbReference>
<protein>
    <recommendedName>
        <fullName evidence="7">Major facilitator superfamily (MFS) profile domain-containing protein</fullName>
    </recommendedName>
</protein>
<dbReference type="AlphaFoldDB" id="A0A9J6GEM9"/>
<dbReference type="OMA" id="VHNAGMI"/>
<feature type="transmembrane region" description="Helical" evidence="6">
    <location>
        <begin position="300"/>
        <end position="320"/>
    </location>
</feature>
<evidence type="ECO:0000256" key="4">
    <source>
        <dbReference type="ARBA" id="ARBA00023136"/>
    </source>
</evidence>
<feature type="transmembrane region" description="Helical" evidence="6">
    <location>
        <begin position="245"/>
        <end position="263"/>
    </location>
</feature>
<keyword evidence="2 6" id="KW-0812">Transmembrane</keyword>
<dbReference type="Proteomes" id="UP000821853">
    <property type="component" value="Chromosome 4"/>
</dbReference>
<evidence type="ECO:0000313" key="9">
    <source>
        <dbReference type="Proteomes" id="UP000821853"/>
    </source>
</evidence>
<feature type="transmembrane region" description="Helical" evidence="6">
    <location>
        <begin position="42"/>
        <end position="65"/>
    </location>
</feature>
<evidence type="ECO:0000256" key="6">
    <source>
        <dbReference type="SAM" id="Phobius"/>
    </source>
</evidence>
<evidence type="ECO:0000256" key="1">
    <source>
        <dbReference type="ARBA" id="ARBA00004141"/>
    </source>
</evidence>
<dbReference type="InterPro" id="IPR036259">
    <property type="entry name" value="MFS_trans_sf"/>
</dbReference>
<keyword evidence="4 6" id="KW-0472">Membrane</keyword>
<accession>A0A9J6GEM9</accession>
<gene>
    <name evidence="8" type="ORF">HPB48_010979</name>
</gene>
<feature type="domain" description="Major facilitator superfamily (MFS) profile" evidence="7">
    <location>
        <begin position="1"/>
        <end position="414"/>
    </location>
</feature>
<dbReference type="OrthoDB" id="5296287at2759"/>
<feature type="compositionally biased region" description="Polar residues" evidence="5">
    <location>
        <begin position="415"/>
        <end position="433"/>
    </location>
</feature>
<comment type="caution">
    <text evidence="8">The sequence shown here is derived from an EMBL/GenBank/DDBJ whole genome shotgun (WGS) entry which is preliminary data.</text>
</comment>
<dbReference type="InterPro" id="IPR020846">
    <property type="entry name" value="MFS_dom"/>
</dbReference>
<name>A0A9J6GEM9_HAELO</name>
<dbReference type="Pfam" id="PF00083">
    <property type="entry name" value="Sugar_tr"/>
    <property type="match status" value="1"/>
</dbReference>
<evidence type="ECO:0000313" key="8">
    <source>
        <dbReference type="EMBL" id="KAH9373885.1"/>
    </source>
</evidence>
<evidence type="ECO:0000259" key="7">
    <source>
        <dbReference type="PROSITE" id="PS50850"/>
    </source>
</evidence>
<dbReference type="InterPro" id="IPR005828">
    <property type="entry name" value="MFS_sugar_transport-like"/>
</dbReference>
<dbReference type="GO" id="GO:0016020">
    <property type="term" value="C:membrane"/>
    <property type="evidence" value="ECO:0007669"/>
    <property type="project" value="UniProtKB-SubCell"/>
</dbReference>
<feature type="transmembrane region" description="Helical" evidence="6">
    <location>
        <begin position="326"/>
        <end position="350"/>
    </location>
</feature>
<organism evidence="8 9">
    <name type="scientific">Haemaphysalis longicornis</name>
    <name type="common">Bush tick</name>
    <dbReference type="NCBI Taxonomy" id="44386"/>
    <lineage>
        <taxon>Eukaryota</taxon>
        <taxon>Metazoa</taxon>
        <taxon>Ecdysozoa</taxon>
        <taxon>Arthropoda</taxon>
        <taxon>Chelicerata</taxon>
        <taxon>Arachnida</taxon>
        <taxon>Acari</taxon>
        <taxon>Parasitiformes</taxon>
        <taxon>Ixodida</taxon>
        <taxon>Ixodoidea</taxon>
        <taxon>Ixodidae</taxon>
        <taxon>Haemaphysalinae</taxon>
        <taxon>Haemaphysalis</taxon>
    </lineage>
</organism>
<feature type="transmembrane region" description="Helical" evidence="6">
    <location>
        <begin position="362"/>
        <end position="384"/>
    </location>
</feature>
<feature type="transmembrane region" description="Helical" evidence="6">
    <location>
        <begin position="72"/>
        <end position="96"/>
    </location>
</feature>
<evidence type="ECO:0000256" key="5">
    <source>
        <dbReference type="SAM" id="MobiDB-lite"/>
    </source>
</evidence>
<keyword evidence="9" id="KW-1185">Reference proteome</keyword>